<dbReference type="InterPro" id="IPR023393">
    <property type="entry name" value="START-like_dom_sf"/>
</dbReference>
<dbReference type="InterPro" id="IPR019587">
    <property type="entry name" value="Polyketide_cyclase/dehydratase"/>
</dbReference>
<evidence type="ECO:0000256" key="4">
    <source>
        <dbReference type="ARBA" id="ARBA00023136"/>
    </source>
</evidence>
<feature type="transmembrane region" description="Helical" evidence="5">
    <location>
        <begin position="70"/>
        <end position="92"/>
    </location>
</feature>
<evidence type="ECO:0000256" key="5">
    <source>
        <dbReference type="SAM" id="Phobius"/>
    </source>
</evidence>
<keyword evidence="3 5" id="KW-1133">Transmembrane helix</keyword>
<evidence type="ECO:0000256" key="2">
    <source>
        <dbReference type="ARBA" id="ARBA00022692"/>
    </source>
</evidence>
<dbReference type="AlphaFoldDB" id="Q01VR7"/>
<dbReference type="Pfam" id="PF13564">
    <property type="entry name" value="DoxX_2"/>
    <property type="match status" value="1"/>
</dbReference>
<dbReference type="Pfam" id="PF10604">
    <property type="entry name" value="Polyketide_cyc2"/>
    <property type="match status" value="1"/>
</dbReference>
<dbReference type="Gene3D" id="3.30.530.20">
    <property type="match status" value="1"/>
</dbReference>
<dbReference type="SUPFAM" id="SSF55961">
    <property type="entry name" value="Bet v1-like"/>
    <property type="match status" value="1"/>
</dbReference>
<evidence type="ECO:0000313" key="6">
    <source>
        <dbReference type="EMBL" id="ABJ86248.1"/>
    </source>
</evidence>
<comment type="subcellular location">
    <subcellularLocation>
        <location evidence="1">Membrane</location>
        <topology evidence="1">Multi-pass membrane protein</topology>
    </subcellularLocation>
</comment>
<dbReference type="OrthoDB" id="9807923at2"/>
<dbReference type="STRING" id="234267.Acid_5298"/>
<organism evidence="6">
    <name type="scientific">Solibacter usitatus (strain Ellin6076)</name>
    <dbReference type="NCBI Taxonomy" id="234267"/>
    <lineage>
        <taxon>Bacteria</taxon>
        <taxon>Pseudomonadati</taxon>
        <taxon>Acidobacteriota</taxon>
        <taxon>Terriglobia</taxon>
        <taxon>Bryobacterales</taxon>
        <taxon>Solibacteraceae</taxon>
        <taxon>Candidatus Solibacter</taxon>
    </lineage>
</organism>
<evidence type="ECO:0000256" key="1">
    <source>
        <dbReference type="ARBA" id="ARBA00004141"/>
    </source>
</evidence>
<proteinExistence type="predicted"/>
<sequence precursor="true">MTPARNRTLWTVQVLLALLFIFSGAMKLITPVAEMTKDVALPGAFLHFLGVAEILGGLGLVLPGMLRIRLALTPLAAALLAFIVAAATVITLAAGQGAVAMLPFVTFLLTSFVAWGRSRPGVFRVERSLAIQAPPERIFAHLADFHHWSAWSPWEPRDPAMKKTYSGSPSGEGAVYEWTGNAQVGMGRMEILEAAAPSRLRIKLDFLKPFEGHQTAEFTLAPSAGATTVTWAAFGPTTYLTLVMSIFCSMDDLLGKDFVSGLQNLKHVSEQKVATSV</sequence>
<gene>
    <name evidence="6" type="ordered locus">Acid_5298</name>
</gene>
<dbReference type="KEGG" id="sus:Acid_5298"/>
<name>Q01VR7_SOLUE</name>
<dbReference type="InterPro" id="IPR032808">
    <property type="entry name" value="DoxX"/>
</dbReference>
<feature type="transmembrane region" description="Helical" evidence="5">
    <location>
        <begin position="98"/>
        <end position="115"/>
    </location>
</feature>
<dbReference type="GO" id="GO:0016020">
    <property type="term" value="C:membrane"/>
    <property type="evidence" value="ECO:0007669"/>
    <property type="project" value="UniProtKB-SubCell"/>
</dbReference>
<keyword evidence="4 5" id="KW-0472">Membrane</keyword>
<reference evidence="6" key="1">
    <citation type="submission" date="2006-10" db="EMBL/GenBank/DDBJ databases">
        <title>Complete sequence of Solibacter usitatus Ellin6076.</title>
        <authorList>
            <consortium name="US DOE Joint Genome Institute"/>
            <person name="Copeland A."/>
            <person name="Lucas S."/>
            <person name="Lapidus A."/>
            <person name="Barry K."/>
            <person name="Detter J.C."/>
            <person name="Glavina del Rio T."/>
            <person name="Hammon N."/>
            <person name="Israni S."/>
            <person name="Dalin E."/>
            <person name="Tice H."/>
            <person name="Pitluck S."/>
            <person name="Thompson L.S."/>
            <person name="Brettin T."/>
            <person name="Bruce D."/>
            <person name="Han C."/>
            <person name="Tapia R."/>
            <person name="Gilna P."/>
            <person name="Schmutz J."/>
            <person name="Larimer F."/>
            <person name="Land M."/>
            <person name="Hauser L."/>
            <person name="Kyrpides N."/>
            <person name="Mikhailova N."/>
            <person name="Janssen P.H."/>
            <person name="Kuske C.R."/>
            <person name="Richardson P."/>
        </authorList>
    </citation>
    <scope>NUCLEOTIDE SEQUENCE</scope>
    <source>
        <strain evidence="6">Ellin6076</strain>
    </source>
</reference>
<keyword evidence="2 5" id="KW-0812">Transmembrane</keyword>
<dbReference type="CDD" id="cd07818">
    <property type="entry name" value="SRPBCC_1"/>
    <property type="match status" value="1"/>
</dbReference>
<dbReference type="InParanoid" id="Q01VR7"/>
<evidence type="ECO:0000256" key="3">
    <source>
        <dbReference type="ARBA" id="ARBA00022989"/>
    </source>
</evidence>
<feature type="transmembrane region" description="Helical" evidence="5">
    <location>
        <begin position="43"/>
        <end position="63"/>
    </location>
</feature>
<dbReference type="EMBL" id="CP000473">
    <property type="protein sequence ID" value="ABJ86248.1"/>
    <property type="molecule type" value="Genomic_DNA"/>
</dbReference>
<dbReference type="HOGENOM" id="CLU_1004360_0_0_0"/>
<dbReference type="eggNOG" id="COG3832">
    <property type="taxonomic scope" value="Bacteria"/>
</dbReference>
<protein>
    <submittedName>
        <fullName evidence="6">DoxX family protein</fullName>
    </submittedName>
</protein>
<accession>Q01VR7</accession>